<dbReference type="Pfam" id="PF24864">
    <property type="entry name" value="DUF7730"/>
    <property type="match status" value="1"/>
</dbReference>
<dbReference type="AlphaFoldDB" id="A0A3M7IC25"/>
<dbReference type="VEuPathDB" id="FungiDB:BTJ68_02300"/>
<dbReference type="InterPro" id="IPR038883">
    <property type="entry name" value="AN11006-like"/>
</dbReference>
<reference evidence="2 3" key="1">
    <citation type="journal article" date="2018" name="BMC Genomics">
        <title>Genomic evidence for intraspecific hybridization in a clonal and extremely halotolerant yeast.</title>
        <authorList>
            <person name="Gostincar C."/>
            <person name="Stajich J.E."/>
            <person name="Zupancic J."/>
            <person name="Zalar P."/>
            <person name="Gunde-Cimerman N."/>
        </authorList>
    </citation>
    <scope>NUCLEOTIDE SEQUENCE [LARGE SCALE GENOMIC DNA]</scope>
    <source>
        <strain evidence="2 3">EXF-120</strain>
    </source>
</reference>
<protein>
    <recommendedName>
        <fullName evidence="1">DUF7730 domain-containing protein</fullName>
    </recommendedName>
</protein>
<proteinExistence type="predicted"/>
<dbReference type="PANTHER" id="PTHR42085">
    <property type="entry name" value="F-BOX DOMAIN-CONTAINING PROTEIN"/>
    <property type="match status" value="1"/>
</dbReference>
<evidence type="ECO:0000313" key="3">
    <source>
        <dbReference type="Proteomes" id="UP000281677"/>
    </source>
</evidence>
<dbReference type="Proteomes" id="UP000281677">
    <property type="component" value="Unassembled WGS sequence"/>
</dbReference>
<accession>A0A3M7IC25</accession>
<comment type="caution">
    <text evidence="2">The sequence shown here is derived from an EMBL/GenBank/DDBJ whole genome shotgun (WGS) entry which is preliminary data.</text>
</comment>
<organism evidence="2 3">
    <name type="scientific">Hortaea werneckii</name>
    <name type="common">Black yeast</name>
    <name type="synonym">Cladosporium werneckii</name>
    <dbReference type="NCBI Taxonomy" id="91943"/>
    <lineage>
        <taxon>Eukaryota</taxon>
        <taxon>Fungi</taxon>
        <taxon>Dikarya</taxon>
        <taxon>Ascomycota</taxon>
        <taxon>Pezizomycotina</taxon>
        <taxon>Dothideomycetes</taxon>
        <taxon>Dothideomycetidae</taxon>
        <taxon>Mycosphaerellales</taxon>
        <taxon>Teratosphaeriaceae</taxon>
        <taxon>Hortaea</taxon>
    </lineage>
</organism>
<name>A0A3M7IC25_HORWE</name>
<gene>
    <name evidence="2" type="ORF">D0859_13030</name>
</gene>
<dbReference type="InterPro" id="IPR056632">
    <property type="entry name" value="DUF7730"/>
</dbReference>
<feature type="domain" description="DUF7730" evidence="1">
    <location>
        <begin position="80"/>
        <end position="174"/>
    </location>
</feature>
<dbReference type="OrthoDB" id="5272396at2759"/>
<dbReference type="PANTHER" id="PTHR42085:SF2">
    <property type="entry name" value="F-BOX DOMAIN-CONTAINING PROTEIN"/>
    <property type="match status" value="1"/>
</dbReference>
<dbReference type="EMBL" id="QWIT01000525">
    <property type="protein sequence ID" value="RMZ22935.1"/>
    <property type="molecule type" value="Genomic_DNA"/>
</dbReference>
<evidence type="ECO:0000313" key="2">
    <source>
        <dbReference type="EMBL" id="RMZ22935.1"/>
    </source>
</evidence>
<evidence type="ECO:0000259" key="1">
    <source>
        <dbReference type="Pfam" id="PF24864"/>
    </source>
</evidence>
<sequence length="314" mass="35945">MSMQEAFDNVPDATKAKAKVACHFDQSQLNATYRDPEHCFTHDIHLKSLSAFRLEPTMIEHGKYKGLKAVVLASTTTFPFERLPVELRQMIYEFLFCRGCTTKVFSGREMGVLSWQHSSNNHNTRQLVKRQGVDHLLTRPEPRFMSLLMTNKLIYTEARPFLYDGHDFDFYSMQLFNSFVQRLGTSACLLKSAFVAKGGVTRTGRCYELLNKLASLQNITVTFPVRPTDHLFAHAEKHWEHARLFLLSAGVDEKECTRRLDLITFRVGPAQRNVLGSDGKVIKGITAELNEQCKSYLRKKVHRHFQVKTKAIGS</sequence>